<organism evidence="1 2">
    <name type="scientific">Achaetomium macrosporum</name>
    <dbReference type="NCBI Taxonomy" id="79813"/>
    <lineage>
        <taxon>Eukaryota</taxon>
        <taxon>Fungi</taxon>
        <taxon>Dikarya</taxon>
        <taxon>Ascomycota</taxon>
        <taxon>Pezizomycotina</taxon>
        <taxon>Sordariomycetes</taxon>
        <taxon>Sordariomycetidae</taxon>
        <taxon>Sordariales</taxon>
        <taxon>Chaetomiaceae</taxon>
        <taxon>Achaetomium</taxon>
    </lineage>
</organism>
<evidence type="ECO:0000313" key="1">
    <source>
        <dbReference type="EMBL" id="KAK4235889.1"/>
    </source>
</evidence>
<keyword evidence="2" id="KW-1185">Reference proteome</keyword>
<reference evidence="1" key="2">
    <citation type="submission" date="2023-05" db="EMBL/GenBank/DDBJ databases">
        <authorList>
            <consortium name="Lawrence Berkeley National Laboratory"/>
            <person name="Steindorff A."/>
            <person name="Hensen N."/>
            <person name="Bonometti L."/>
            <person name="Westerberg I."/>
            <person name="Brannstrom I.O."/>
            <person name="Guillou S."/>
            <person name="Cros-Aarteil S."/>
            <person name="Calhoun S."/>
            <person name="Haridas S."/>
            <person name="Kuo A."/>
            <person name="Mondo S."/>
            <person name="Pangilinan J."/>
            <person name="Riley R."/>
            <person name="Labutti K."/>
            <person name="Andreopoulos B."/>
            <person name="Lipzen A."/>
            <person name="Chen C."/>
            <person name="Yanf M."/>
            <person name="Daum C."/>
            <person name="Ng V."/>
            <person name="Clum A."/>
            <person name="Ohm R."/>
            <person name="Martin F."/>
            <person name="Silar P."/>
            <person name="Natvig D."/>
            <person name="Lalanne C."/>
            <person name="Gautier V."/>
            <person name="Ament-Velasquez S.L."/>
            <person name="Kruys A."/>
            <person name="Hutchinson M.I."/>
            <person name="Powell A.J."/>
            <person name="Barry K."/>
            <person name="Miller A.N."/>
            <person name="Grigoriev I.V."/>
            <person name="Debuchy R."/>
            <person name="Gladieux P."/>
            <person name="Thoren M.H."/>
            <person name="Johannesson H."/>
        </authorList>
    </citation>
    <scope>NUCLEOTIDE SEQUENCE</scope>
    <source>
        <strain evidence="1">CBS 532.94</strain>
    </source>
</reference>
<proteinExistence type="predicted"/>
<accession>A0AAN7C5R5</accession>
<protein>
    <submittedName>
        <fullName evidence="1">Uncharacterized protein</fullName>
    </submittedName>
</protein>
<gene>
    <name evidence="1" type="ORF">C8A03DRAFT_46036</name>
</gene>
<name>A0AAN7C5R5_9PEZI</name>
<dbReference type="EMBL" id="MU860230">
    <property type="protein sequence ID" value="KAK4235889.1"/>
    <property type="molecule type" value="Genomic_DNA"/>
</dbReference>
<comment type="caution">
    <text evidence="1">The sequence shown here is derived from an EMBL/GenBank/DDBJ whole genome shotgun (WGS) entry which is preliminary data.</text>
</comment>
<evidence type="ECO:0000313" key="2">
    <source>
        <dbReference type="Proteomes" id="UP001303760"/>
    </source>
</evidence>
<reference evidence="1" key="1">
    <citation type="journal article" date="2023" name="Mol. Phylogenet. Evol.">
        <title>Genome-scale phylogeny and comparative genomics of the fungal order Sordariales.</title>
        <authorList>
            <person name="Hensen N."/>
            <person name="Bonometti L."/>
            <person name="Westerberg I."/>
            <person name="Brannstrom I.O."/>
            <person name="Guillou S."/>
            <person name="Cros-Aarteil S."/>
            <person name="Calhoun S."/>
            <person name="Haridas S."/>
            <person name="Kuo A."/>
            <person name="Mondo S."/>
            <person name="Pangilinan J."/>
            <person name="Riley R."/>
            <person name="LaButti K."/>
            <person name="Andreopoulos B."/>
            <person name="Lipzen A."/>
            <person name="Chen C."/>
            <person name="Yan M."/>
            <person name="Daum C."/>
            <person name="Ng V."/>
            <person name="Clum A."/>
            <person name="Steindorff A."/>
            <person name="Ohm R.A."/>
            <person name="Martin F."/>
            <person name="Silar P."/>
            <person name="Natvig D.O."/>
            <person name="Lalanne C."/>
            <person name="Gautier V."/>
            <person name="Ament-Velasquez S.L."/>
            <person name="Kruys A."/>
            <person name="Hutchinson M.I."/>
            <person name="Powell A.J."/>
            <person name="Barry K."/>
            <person name="Miller A.N."/>
            <person name="Grigoriev I.V."/>
            <person name="Debuchy R."/>
            <person name="Gladieux P."/>
            <person name="Hiltunen Thoren M."/>
            <person name="Johannesson H."/>
        </authorList>
    </citation>
    <scope>NUCLEOTIDE SEQUENCE</scope>
    <source>
        <strain evidence="1">CBS 532.94</strain>
    </source>
</reference>
<sequence length="193" mass="22065">MASYHRVLQVHGRSVKQKSIECDYDIHPWDILINGERWAGKVRLVGFVDSFYLLRYSGQSKFEHGIVVYKPPKYFQFESERGGLDYRITSLGHPVSLKTEYPKSSLQKYEIKLRKGRDPIMKKRIKRGVKQHDLWDLIHDAIRMGIVTQAQLIGMIIGKTYGGSVLEDVTNKYFDGLAGASGSKNLSLSGERM</sequence>
<dbReference type="AlphaFoldDB" id="A0AAN7C5R5"/>
<dbReference type="Proteomes" id="UP001303760">
    <property type="component" value="Unassembled WGS sequence"/>
</dbReference>